<name>A0ABT1CTB4_9HYPH</name>
<keyword evidence="3" id="KW-1185">Reference proteome</keyword>
<proteinExistence type="predicted"/>
<dbReference type="RefSeq" id="WP_252916333.1">
    <property type="nucleotide sequence ID" value="NZ_CP159480.1"/>
</dbReference>
<evidence type="ECO:0000313" key="3">
    <source>
        <dbReference type="Proteomes" id="UP001320715"/>
    </source>
</evidence>
<organism evidence="2 3">
    <name type="scientific">Hoeflea alexandrii</name>
    <dbReference type="NCBI Taxonomy" id="288436"/>
    <lineage>
        <taxon>Bacteria</taxon>
        <taxon>Pseudomonadati</taxon>
        <taxon>Pseudomonadota</taxon>
        <taxon>Alphaproteobacteria</taxon>
        <taxon>Hyphomicrobiales</taxon>
        <taxon>Rhizobiaceae</taxon>
        <taxon>Hoeflea</taxon>
    </lineage>
</organism>
<feature type="compositionally biased region" description="Basic and acidic residues" evidence="1">
    <location>
        <begin position="1"/>
        <end position="22"/>
    </location>
</feature>
<accession>A0ABT1CTB4</accession>
<dbReference type="Proteomes" id="UP001320715">
    <property type="component" value="Unassembled WGS sequence"/>
</dbReference>
<evidence type="ECO:0008006" key="4">
    <source>
        <dbReference type="Google" id="ProtNLM"/>
    </source>
</evidence>
<evidence type="ECO:0000313" key="2">
    <source>
        <dbReference type="EMBL" id="MCO6409436.1"/>
    </source>
</evidence>
<comment type="caution">
    <text evidence="2">The sequence shown here is derived from an EMBL/GenBank/DDBJ whole genome shotgun (WGS) entry which is preliminary data.</text>
</comment>
<evidence type="ECO:0000256" key="1">
    <source>
        <dbReference type="SAM" id="MobiDB-lite"/>
    </source>
</evidence>
<protein>
    <recommendedName>
        <fullName evidence="4">DUF4169 domain-containing protein</fullName>
    </recommendedName>
</protein>
<feature type="region of interest" description="Disordered" evidence="1">
    <location>
        <begin position="1"/>
        <end position="74"/>
    </location>
</feature>
<sequence length="74" mass="7973">MNEKTPSDTDASQRKAEVERQAAKRAQRSAEQLRANLQRRKAQVRARREGHADETDGLPASGSPAAAEDASGAD</sequence>
<dbReference type="EMBL" id="JAAAML010000002">
    <property type="protein sequence ID" value="MCO6409436.1"/>
    <property type="molecule type" value="Genomic_DNA"/>
</dbReference>
<reference evidence="2 3" key="1">
    <citation type="submission" date="2020-01" db="EMBL/GenBank/DDBJ databases">
        <title>Genomes of bacteria type strains.</title>
        <authorList>
            <person name="Chen J."/>
            <person name="Zhu S."/>
            <person name="Yang J."/>
        </authorList>
    </citation>
    <scope>NUCLEOTIDE SEQUENCE [LARGE SCALE GENOMIC DNA]</scope>
    <source>
        <strain evidence="2 3">DSM 16655</strain>
    </source>
</reference>
<gene>
    <name evidence="2" type="ORF">GTW23_14735</name>
</gene>